<dbReference type="Proteomes" id="UP000735302">
    <property type="component" value="Unassembled WGS sequence"/>
</dbReference>
<evidence type="ECO:0000256" key="1">
    <source>
        <dbReference type="SAM" id="MobiDB-lite"/>
    </source>
</evidence>
<name>A0AAV3YKM9_9GAST</name>
<keyword evidence="3" id="KW-1185">Reference proteome</keyword>
<feature type="compositionally biased region" description="Low complexity" evidence="1">
    <location>
        <begin position="233"/>
        <end position="260"/>
    </location>
</feature>
<sequence>MPLRYINKSAQLNGNVDLMSTAATCIPMSLMLALWTLWSLRIPAQPVLSVARKNTVPSHSSVSVLRIFDRHVALCVHPFRLGSVSNMSAGCEELSSPHYLPDAQPGGSSHGPGPGPGPKGGECFQHFHPRPHSTLPQLQQDLSVANWGCKSNLEFCKVTIHNNKIEAHCHPLSAARHHCQNQQAPTSNTCSLDLAVSGGHHNCHFCCQNKACVLSVNRTALTSIPPASLTTASAAMHTSSTPTTTQSSVTTPATTSGTTALPPPRTILKMTSPTIAIPTTTTPVATTTKHPIRQFLARPCGDLISNCTAQMCYYTLAPTMCRKFCNLCDFLPITVFCKCNSNSSSSNSSSSNSSNNNSNNSNDSISSNSIAVARFNTQDNPTNDGIALSRMR</sequence>
<gene>
    <name evidence="2" type="ORF">PoB_000928300</name>
</gene>
<feature type="region of interest" description="Disordered" evidence="1">
    <location>
        <begin position="100"/>
        <end position="126"/>
    </location>
</feature>
<organism evidence="2 3">
    <name type="scientific">Plakobranchus ocellatus</name>
    <dbReference type="NCBI Taxonomy" id="259542"/>
    <lineage>
        <taxon>Eukaryota</taxon>
        <taxon>Metazoa</taxon>
        <taxon>Spiralia</taxon>
        <taxon>Lophotrochozoa</taxon>
        <taxon>Mollusca</taxon>
        <taxon>Gastropoda</taxon>
        <taxon>Heterobranchia</taxon>
        <taxon>Euthyneura</taxon>
        <taxon>Panpulmonata</taxon>
        <taxon>Sacoglossa</taxon>
        <taxon>Placobranchoidea</taxon>
        <taxon>Plakobranchidae</taxon>
        <taxon>Plakobranchus</taxon>
    </lineage>
</organism>
<protein>
    <submittedName>
        <fullName evidence="2">Apolipoprotein a-iv</fullName>
    </submittedName>
</protein>
<dbReference type="EMBL" id="BLXT01001037">
    <property type="protein sequence ID" value="GFN82777.1"/>
    <property type="molecule type" value="Genomic_DNA"/>
</dbReference>
<dbReference type="AlphaFoldDB" id="A0AAV3YKM9"/>
<comment type="caution">
    <text evidence="2">The sequence shown here is derived from an EMBL/GenBank/DDBJ whole genome shotgun (WGS) entry which is preliminary data.</text>
</comment>
<proteinExistence type="predicted"/>
<reference evidence="2 3" key="1">
    <citation type="journal article" date="2021" name="Elife">
        <title>Chloroplast acquisition without the gene transfer in kleptoplastic sea slugs, Plakobranchus ocellatus.</title>
        <authorList>
            <person name="Maeda T."/>
            <person name="Takahashi S."/>
            <person name="Yoshida T."/>
            <person name="Shimamura S."/>
            <person name="Takaki Y."/>
            <person name="Nagai Y."/>
            <person name="Toyoda A."/>
            <person name="Suzuki Y."/>
            <person name="Arimoto A."/>
            <person name="Ishii H."/>
            <person name="Satoh N."/>
            <person name="Nishiyama T."/>
            <person name="Hasebe M."/>
            <person name="Maruyama T."/>
            <person name="Minagawa J."/>
            <person name="Obokata J."/>
            <person name="Shigenobu S."/>
        </authorList>
    </citation>
    <scope>NUCLEOTIDE SEQUENCE [LARGE SCALE GENOMIC DNA]</scope>
</reference>
<evidence type="ECO:0000313" key="3">
    <source>
        <dbReference type="Proteomes" id="UP000735302"/>
    </source>
</evidence>
<evidence type="ECO:0000313" key="2">
    <source>
        <dbReference type="EMBL" id="GFN82777.1"/>
    </source>
</evidence>
<feature type="region of interest" description="Disordered" evidence="1">
    <location>
        <begin position="233"/>
        <end position="266"/>
    </location>
</feature>
<accession>A0AAV3YKM9</accession>